<keyword evidence="3" id="KW-0812">Transmembrane</keyword>
<dbReference type="Ensembl" id="ENSACAT00000000393.4">
    <property type="protein sequence ID" value="ENSACAP00000000378.4"/>
    <property type="gene ID" value="ENSACAG00000000366.4"/>
</dbReference>
<dbReference type="Bgee" id="ENSACAG00000000366">
    <property type="expression patterns" value="Expressed in adrenal gland and 13 other cell types or tissues"/>
</dbReference>
<gene>
    <name evidence="4" type="primary">TNFAIP2</name>
</gene>
<dbReference type="GO" id="GO:0000145">
    <property type="term" value="C:exocyst"/>
    <property type="evidence" value="ECO:0000318"/>
    <property type="project" value="GO_Central"/>
</dbReference>
<dbReference type="Proteomes" id="UP000001646">
    <property type="component" value="Unplaced"/>
</dbReference>
<reference evidence="4" key="2">
    <citation type="submission" date="2025-08" db="UniProtKB">
        <authorList>
            <consortium name="Ensembl"/>
        </authorList>
    </citation>
    <scope>IDENTIFICATION</scope>
</reference>
<dbReference type="Pfam" id="PF06046">
    <property type="entry name" value="Sec6"/>
    <property type="match status" value="1"/>
</dbReference>
<dbReference type="PANTHER" id="PTHR21292:SF4">
    <property type="entry name" value="TUMOR NECROSIS FACTOR ALPHA-INDUCED PROTEIN 2"/>
    <property type="match status" value="1"/>
</dbReference>
<protein>
    <submittedName>
        <fullName evidence="4">TNF alpha induced protein 2</fullName>
    </submittedName>
</protein>
<dbReference type="eggNOG" id="KOG2286">
    <property type="taxonomic scope" value="Eukaryota"/>
</dbReference>
<comment type="similarity">
    <text evidence="1">Belongs to the SEC6 family.</text>
</comment>
<dbReference type="InterPro" id="IPR010326">
    <property type="entry name" value="EXOC3/Sec6"/>
</dbReference>
<accession>H9G3N6</accession>
<dbReference type="STRING" id="28377.ENSACAP00000000378"/>
<dbReference type="OrthoDB" id="190098at2759"/>
<keyword evidence="3" id="KW-1133">Transmembrane helix</keyword>
<dbReference type="Gene3D" id="1.10.357.50">
    <property type="match status" value="1"/>
</dbReference>
<dbReference type="PANTHER" id="PTHR21292">
    <property type="entry name" value="EXOCYST COMPLEX COMPONENT SEC6-RELATED"/>
    <property type="match status" value="1"/>
</dbReference>
<dbReference type="Gene3D" id="1.10.357.70">
    <property type="entry name" value="Exocyst complex component Sec6, C-terminal domain"/>
    <property type="match status" value="1"/>
</dbReference>
<dbReference type="GeneTree" id="ENSGT01030000234613"/>
<evidence type="ECO:0000256" key="2">
    <source>
        <dbReference type="SAM" id="MobiDB-lite"/>
    </source>
</evidence>
<organism evidence="4 5">
    <name type="scientific">Anolis carolinensis</name>
    <name type="common">Green anole</name>
    <name type="synonym">American chameleon</name>
    <dbReference type="NCBI Taxonomy" id="28377"/>
    <lineage>
        <taxon>Eukaryota</taxon>
        <taxon>Metazoa</taxon>
        <taxon>Chordata</taxon>
        <taxon>Craniata</taxon>
        <taxon>Vertebrata</taxon>
        <taxon>Euteleostomi</taxon>
        <taxon>Lepidosauria</taxon>
        <taxon>Squamata</taxon>
        <taxon>Bifurcata</taxon>
        <taxon>Unidentata</taxon>
        <taxon>Episquamata</taxon>
        <taxon>Toxicofera</taxon>
        <taxon>Iguania</taxon>
        <taxon>Dactyloidae</taxon>
        <taxon>Anolis</taxon>
    </lineage>
</organism>
<dbReference type="GO" id="GO:0006887">
    <property type="term" value="P:exocytosis"/>
    <property type="evidence" value="ECO:0000318"/>
    <property type="project" value="GO_Central"/>
</dbReference>
<reference evidence="4" key="3">
    <citation type="submission" date="2025-09" db="UniProtKB">
        <authorList>
            <consortium name="Ensembl"/>
        </authorList>
    </citation>
    <scope>IDENTIFICATION</scope>
</reference>
<feature type="transmembrane region" description="Helical" evidence="3">
    <location>
        <begin position="15"/>
        <end position="33"/>
    </location>
</feature>
<keyword evidence="3" id="KW-0472">Membrane</keyword>
<dbReference type="InParanoid" id="H9G3N6"/>
<name>H9G3N6_ANOCA</name>
<sequence length="777" mass="88581">MPMQTPQNQLQTTNLYIGVLYQKGILLSIVIISTLLKENILALVLCICGTFSPLWLFSYISFCLLSANPSSFDLQDQRKEMMKAMPFFYSPPPKSDKNKDTRSKASTSSESELDSVSLESSTDDSPHKGNMTSGNQGRDSEEFEVSPLEISGMKKKHKGLRKKLVNALFDMTGMKSREKPKFKEPQKEESQSITADQIRLLIQEQKFMEASQHLLVMERGANGGDSEGKTEEEKMDDWNEIEDLLGLLKQEVLTIVRCSISIAQSQPELLRNAVRAIVDQVKEDEKSVSEEKSLEKTVCSRPRKWKEDWRNSVQVSVNKRMEVPPFDGNAKLSTTANSFLHMGNTMKKDLITVVQNIKPHYPEHFQVCSTYAEFYYNCFSSQLETIAQFELGKKDTYLLLSWVQNFYPNQIKHNPDLGKELEGANLGSLLPPRQIKQLEATYLANEVDSLKRWLTQCLKVEALRWTEGMEPVKLHGYFHSELSIDVIQAIHGAQKRAEEITLELGKNISHLLMSEFSTFLQSYKKELDSFIKENKQQPYFEATIIANINNSLSFWTHAKESTTSAQDYIKTKIFTTLNEIQNIGFTVLLQGLFQQLEPLFKTFTQKKWISCDDVMDEIIATTSRYISTFRTLKDPLYQAVMEKIHLHLVREHITRLLKKKVSLRSPEQQITLSDLVQKNAFTLQTFCILNESNATWLNAALPSLAEIIRLQDINAIMVEVGALAHKYPDISKKHLSSILYIKGNLSYSEQKSILNVLDIAEYATLPPALLFSAIKVS</sequence>
<feature type="compositionally biased region" description="Basic and acidic residues" evidence="2">
    <location>
        <begin position="94"/>
        <end position="103"/>
    </location>
</feature>
<evidence type="ECO:0000256" key="3">
    <source>
        <dbReference type="SAM" id="Phobius"/>
    </source>
</evidence>
<dbReference type="GO" id="GO:0051601">
    <property type="term" value="P:exocyst localization"/>
    <property type="evidence" value="ECO:0000318"/>
    <property type="project" value="GO_Central"/>
</dbReference>
<dbReference type="InterPro" id="IPR042532">
    <property type="entry name" value="EXOC3/Sec6_C"/>
</dbReference>
<feature type="compositionally biased region" description="Low complexity" evidence="2">
    <location>
        <begin position="106"/>
        <end position="120"/>
    </location>
</feature>
<feature type="region of interest" description="Disordered" evidence="2">
    <location>
        <begin position="86"/>
        <end position="143"/>
    </location>
</feature>
<dbReference type="HOGENOM" id="CLU_016260_2_0_1"/>
<evidence type="ECO:0000256" key="1">
    <source>
        <dbReference type="ARBA" id="ARBA00009447"/>
    </source>
</evidence>
<feature type="transmembrane region" description="Helical" evidence="3">
    <location>
        <begin position="40"/>
        <end position="62"/>
    </location>
</feature>
<reference evidence="4" key="1">
    <citation type="submission" date="2009-12" db="EMBL/GenBank/DDBJ databases">
        <title>The Genome Sequence of Anolis carolinensis (Green Anole Lizard).</title>
        <authorList>
            <consortium name="The Genome Sequencing Platform"/>
            <person name="Di Palma F."/>
            <person name="Alfoldi J."/>
            <person name="Heiman D."/>
            <person name="Young S."/>
            <person name="Grabherr M."/>
            <person name="Johnson J."/>
            <person name="Lander E.S."/>
            <person name="Lindblad-Toh K."/>
        </authorList>
    </citation>
    <scope>NUCLEOTIDE SEQUENCE [LARGE SCALE GENOMIC DNA]</scope>
    <source>
        <strain evidence="4">JBL SC #1</strain>
    </source>
</reference>
<proteinExistence type="inferred from homology"/>
<dbReference type="AlphaFoldDB" id="H9G3N6"/>
<evidence type="ECO:0000313" key="4">
    <source>
        <dbReference type="Ensembl" id="ENSACAP00000000378.4"/>
    </source>
</evidence>
<evidence type="ECO:0000313" key="5">
    <source>
        <dbReference type="Proteomes" id="UP000001646"/>
    </source>
</evidence>
<keyword evidence="5" id="KW-1185">Reference proteome</keyword>
<dbReference type="GO" id="GO:0000149">
    <property type="term" value="F:SNARE binding"/>
    <property type="evidence" value="ECO:0000318"/>
    <property type="project" value="GO_Central"/>
</dbReference>